<name>A0AAQ3JPV7_9LILI</name>
<dbReference type="Gene3D" id="1.10.472.30">
    <property type="entry name" value="Transcription elongation factor S-II, central domain"/>
    <property type="match status" value="1"/>
</dbReference>
<dbReference type="PROSITE" id="PS51321">
    <property type="entry name" value="TFIIS_CENTRAL"/>
    <property type="match status" value="1"/>
</dbReference>
<organism evidence="2 3">
    <name type="scientific">Canna indica</name>
    <name type="common">Indian-shot</name>
    <dbReference type="NCBI Taxonomy" id="4628"/>
    <lineage>
        <taxon>Eukaryota</taxon>
        <taxon>Viridiplantae</taxon>
        <taxon>Streptophyta</taxon>
        <taxon>Embryophyta</taxon>
        <taxon>Tracheophyta</taxon>
        <taxon>Spermatophyta</taxon>
        <taxon>Magnoliopsida</taxon>
        <taxon>Liliopsida</taxon>
        <taxon>Zingiberales</taxon>
        <taxon>Cannaceae</taxon>
        <taxon>Canna</taxon>
    </lineage>
</organism>
<protein>
    <recommendedName>
        <fullName evidence="1">TFIIS central domain-containing protein</fullName>
    </recommendedName>
</protein>
<dbReference type="EMBL" id="CP136890">
    <property type="protein sequence ID" value="WOK93118.1"/>
    <property type="molecule type" value="Genomic_DNA"/>
</dbReference>
<dbReference type="Proteomes" id="UP001327560">
    <property type="component" value="Chromosome 1"/>
</dbReference>
<gene>
    <name evidence="2" type="ORF">Cni_G01811</name>
</gene>
<dbReference type="SMART" id="SM00510">
    <property type="entry name" value="TFS2M"/>
    <property type="match status" value="1"/>
</dbReference>
<dbReference type="AlphaFoldDB" id="A0AAQ3JPV7"/>
<evidence type="ECO:0000313" key="3">
    <source>
        <dbReference type="Proteomes" id="UP001327560"/>
    </source>
</evidence>
<dbReference type="SUPFAM" id="SSF46942">
    <property type="entry name" value="Elongation factor TFIIS domain 2"/>
    <property type="match status" value="1"/>
</dbReference>
<feature type="domain" description="TFIIS central" evidence="1">
    <location>
        <begin position="10"/>
        <end position="85"/>
    </location>
</feature>
<sequence length="85" mass="9912">MTLESVLPKLKETIREIVKLLLLRSHQHEDDREEVRNILDEVDACDPIRVAVMVESLMFEKLGRSNGAQKLKYRSIMFNLKDSNN</sequence>
<accession>A0AAQ3JPV7</accession>
<dbReference type="InterPro" id="IPR003618">
    <property type="entry name" value="TFIIS_cen_dom"/>
</dbReference>
<keyword evidence="3" id="KW-1185">Reference proteome</keyword>
<dbReference type="Pfam" id="PF07500">
    <property type="entry name" value="TFIIS_M"/>
    <property type="match status" value="1"/>
</dbReference>
<proteinExistence type="predicted"/>
<evidence type="ECO:0000313" key="2">
    <source>
        <dbReference type="EMBL" id="WOK93118.1"/>
    </source>
</evidence>
<reference evidence="2 3" key="1">
    <citation type="submission" date="2023-10" db="EMBL/GenBank/DDBJ databases">
        <title>Chromosome-scale genome assembly provides insights into flower coloration mechanisms of Canna indica.</title>
        <authorList>
            <person name="Li C."/>
        </authorList>
    </citation>
    <scope>NUCLEOTIDE SEQUENCE [LARGE SCALE GENOMIC DNA]</scope>
    <source>
        <tissue evidence="2">Flower</tissue>
    </source>
</reference>
<dbReference type="InterPro" id="IPR036575">
    <property type="entry name" value="TFIIS_cen_dom_sf"/>
</dbReference>
<evidence type="ECO:0000259" key="1">
    <source>
        <dbReference type="PROSITE" id="PS51321"/>
    </source>
</evidence>
<dbReference type="GO" id="GO:0006351">
    <property type="term" value="P:DNA-templated transcription"/>
    <property type="evidence" value="ECO:0007669"/>
    <property type="project" value="InterPro"/>
</dbReference>